<dbReference type="RefSeq" id="WP_215216440.1">
    <property type="nucleotide sequence ID" value="NZ_CP075587.1"/>
</dbReference>
<keyword evidence="2" id="KW-0378">Hydrolase</keyword>
<dbReference type="InterPro" id="IPR003141">
    <property type="entry name" value="Pol/His_phosphatase_N"/>
</dbReference>
<dbReference type="CDD" id="cd07438">
    <property type="entry name" value="PHP_HisPPase_AMP"/>
    <property type="match status" value="1"/>
</dbReference>
<feature type="domain" description="Polymerase/histidinol phosphatase N-terminal" evidence="1">
    <location>
        <begin position="4"/>
        <end position="69"/>
    </location>
</feature>
<sequence>MFRADLHCHTTCSDGTSSPEELLHQAKSIGLQGLSITDHDTTAAYTTAAPIAKKLGLLLGTGVEFSCSFEEQSVHILAYDFILSNPIIETLCKEQQFNRTKRNQVILEKLQSKGIFIEQEELNSLRGVLGRPHIAQLMIKKGYVNSIQEAFTLYLGDNKSCFYRGDLLQIEETIHLIHRAQAKVFLAHPHLLLSRSIFVKNLFKLPFDGIECYYAKISSTQEKRWVKLARSKDLLISGGSDYHGNIKSYLPLGCSWVDRDTFFSIFQNIL</sequence>
<dbReference type="Pfam" id="PF02811">
    <property type="entry name" value="PHP"/>
    <property type="match status" value="1"/>
</dbReference>
<reference evidence="2 3" key="1">
    <citation type="journal article" date="2022" name="bioRxiv">
        <title>Ecology and evolution of chlamydial symbionts of arthropods.</title>
        <authorList>
            <person name="Halter T."/>
            <person name="Koestlbacher S."/>
            <person name="Collingro A."/>
            <person name="Sixt B.S."/>
            <person name="Toenshoff E.R."/>
            <person name="Hendrickx F."/>
            <person name="Kostanjsek R."/>
            <person name="Horn M."/>
        </authorList>
    </citation>
    <scope>NUCLEOTIDE SEQUENCE [LARGE SCALE GENOMIC DNA]</scope>
    <source>
        <strain evidence="2">W744xW776</strain>
    </source>
</reference>
<dbReference type="GO" id="GO:0016787">
    <property type="term" value="F:hydrolase activity"/>
    <property type="evidence" value="ECO:0007669"/>
    <property type="project" value="UniProtKB-KW"/>
</dbReference>
<dbReference type="EMBL" id="CP075587">
    <property type="protein sequence ID" value="QYF48683.1"/>
    <property type="molecule type" value="Genomic_DNA"/>
</dbReference>
<dbReference type="SMART" id="SM00481">
    <property type="entry name" value="POLIIIAc"/>
    <property type="match status" value="1"/>
</dbReference>
<dbReference type="SUPFAM" id="SSF89550">
    <property type="entry name" value="PHP domain-like"/>
    <property type="match status" value="1"/>
</dbReference>
<dbReference type="InterPro" id="IPR004013">
    <property type="entry name" value="PHP_dom"/>
</dbReference>
<evidence type="ECO:0000259" key="1">
    <source>
        <dbReference type="SMART" id="SM00481"/>
    </source>
</evidence>
<dbReference type="Gene3D" id="1.10.150.650">
    <property type="match status" value="1"/>
</dbReference>
<evidence type="ECO:0000313" key="3">
    <source>
        <dbReference type="Proteomes" id="UP000826014"/>
    </source>
</evidence>
<dbReference type="PANTHER" id="PTHR42924:SF3">
    <property type="entry name" value="POLYMERASE_HISTIDINOL PHOSPHATASE N-TERMINAL DOMAIN-CONTAINING PROTEIN"/>
    <property type="match status" value="1"/>
</dbReference>
<dbReference type="InterPro" id="IPR052018">
    <property type="entry name" value="PHP_domain"/>
</dbReference>
<name>A0ABX8V6P9_9BACT</name>
<dbReference type="Gene3D" id="3.20.20.140">
    <property type="entry name" value="Metal-dependent hydrolases"/>
    <property type="match status" value="1"/>
</dbReference>
<gene>
    <name evidence="2" type="ORF">RHABOEDO_000887</name>
</gene>
<evidence type="ECO:0000313" key="2">
    <source>
        <dbReference type="EMBL" id="QYF48683.1"/>
    </source>
</evidence>
<dbReference type="Proteomes" id="UP000826014">
    <property type="component" value="Chromosome"/>
</dbReference>
<proteinExistence type="predicted"/>
<dbReference type="PANTHER" id="PTHR42924">
    <property type="entry name" value="EXONUCLEASE"/>
    <property type="match status" value="1"/>
</dbReference>
<dbReference type="EC" id="3.1.13.-" evidence="2"/>
<accession>A0ABX8V6P9</accession>
<dbReference type="InterPro" id="IPR016195">
    <property type="entry name" value="Pol/histidinol_Pase-like"/>
</dbReference>
<organism evidence="2 3">
    <name type="scientific">Candidatus Rhabdochlamydia oedothoracis</name>
    <dbReference type="NCBI Taxonomy" id="2720720"/>
    <lineage>
        <taxon>Bacteria</taxon>
        <taxon>Pseudomonadati</taxon>
        <taxon>Chlamydiota</taxon>
        <taxon>Chlamydiia</taxon>
        <taxon>Parachlamydiales</taxon>
        <taxon>Candidatus Rhabdochlamydiaceae</taxon>
        <taxon>Candidatus Rhabdochlamydia</taxon>
    </lineage>
</organism>
<protein>
    <submittedName>
        <fullName evidence="2">5'-3' exoribonuclease</fullName>
        <ecNumber evidence="2">3.1.13.-</ecNumber>
    </submittedName>
</protein>
<keyword evidence="3" id="KW-1185">Reference proteome</keyword>